<evidence type="ECO:0000256" key="4">
    <source>
        <dbReference type="RuleBase" id="RU366054"/>
    </source>
</evidence>
<comment type="subcellular location">
    <subcellularLocation>
        <location evidence="4">Cell membrane</location>
        <topology evidence="4">Lipid-anchor</topology>
    </subcellularLocation>
    <subcellularLocation>
        <location evidence="4">Membrane</location>
        <location evidence="4">Caveola</location>
    </subcellularLocation>
</comment>
<keyword evidence="5" id="KW-1133">Transmembrane helix</keyword>
<sequence length="255" mass="27445">MRRCFKCQGLETRKLPGSFAPRLKFEFTCSTTIIRSKTGCKKFDTTPPVNYEFEIHATTSEKLSLVLPVVFTVGPKVDERTSRSKASLLLYAKLIIAPHDNGSSHVRELVKGAVEGQARALAASMTTEEIVQGADSFEQAVLEKVQLELDRFGLIYSANVVIKQLVDVHKVGIHTTKAEAEALDQNERDAVVAAAKADLATKMPWVLGLFIASAAVTLVVYEAPPGVDKGAYYLAVSGAFFAAVAGVMAAVLAAN</sequence>
<evidence type="ECO:0000259" key="6">
    <source>
        <dbReference type="Pfam" id="PF01145"/>
    </source>
</evidence>
<feature type="transmembrane region" description="Helical" evidence="5">
    <location>
        <begin position="205"/>
        <end position="224"/>
    </location>
</feature>
<feature type="transmembrane region" description="Helical" evidence="5">
    <location>
        <begin position="230"/>
        <end position="254"/>
    </location>
</feature>
<dbReference type="STRING" id="4540.A0A3L6R761"/>
<dbReference type="AlphaFoldDB" id="A0A3L6R761"/>
<organism evidence="7 8">
    <name type="scientific">Panicum miliaceum</name>
    <name type="common">Proso millet</name>
    <name type="synonym">Broomcorn millet</name>
    <dbReference type="NCBI Taxonomy" id="4540"/>
    <lineage>
        <taxon>Eukaryota</taxon>
        <taxon>Viridiplantae</taxon>
        <taxon>Streptophyta</taxon>
        <taxon>Embryophyta</taxon>
        <taxon>Tracheophyta</taxon>
        <taxon>Spermatophyta</taxon>
        <taxon>Magnoliopsida</taxon>
        <taxon>Liliopsida</taxon>
        <taxon>Poales</taxon>
        <taxon>Poaceae</taxon>
        <taxon>PACMAD clade</taxon>
        <taxon>Panicoideae</taxon>
        <taxon>Panicodae</taxon>
        <taxon>Paniceae</taxon>
        <taxon>Panicinae</taxon>
        <taxon>Panicum</taxon>
        <taxon>Panicum sect. Panicum</taxon>
    </lineage>
</organism>
<dbReference type="InterPro" id="IPR027705">
    <property type="entry name" value="Flotillin_fam"/>
</dbReference>
<protein>
    <recommendedName>
        <fullName evidence="4">Flotillin-like</fullName>
    </recommendedName>
</protein>
<dbReference type="EMBL" id="PQIB02000010">
    <property type="protein sequence ID" value="RLM94227.1"/>
    <property type="molecule type" value="Genomic_DNA"/>
</dbReference>
<evidence type="ECO:0000256" key="1">
    <source>
        <dbReference type="ARBA" id="ARBA00007161"/>
    </source>
</evidence>
<comment type="similarity">
    <text evidence="1 4">Belongs to the band 7/mec-2 family. Flotillin subfamily.</text>
</comment>
<reference evidence="8" key="1">
    <citation type="journal article" date="2019" name="Nat. Commun.">
        <title>The genome of broomcorn millet.</title>
        <authorList>
            <person name="Zou C."/>
            <person name="Miki D."/>
            <person name="Li D."/>
            <person name="Tang Q."/>
            <person name="Xiao L."/>
            <person name="Rajput S."/>
            <person name="Deng P."/>
            <person name="Jia W."/>
            <person name="Huang R."/>
            <person name="Zhang M."/>
            <person name="Sun Y."/>
            <person name="Hu J."/>
            <person name="Fu X."/>
            <person name="Schnable P.S."/>
            <person name="Li F."/>
            <person name="Zhang H."/>
            <person name="Feng B."/>
            <person name="Zhu X."/>
            <person name="Liu R."/>
            <person name="Schnable J.C."/>
            <person name="Zhu J.-K."/>
            <person name="Zhang H."/>
        </authorList>
    </citation>
    <scope>NUCLEOTIDE SEQUENCE [LARGE SCALE GENOMIC DNA]</scope>
</reference>
<keyword evidence="2 4" id="KW-0472">Membrane</keyword>
<dbReference type="OrthoDB" id="1733426at2759"/>
<dbReference type="InterPro" id="IPR036013">
    <property type="entry name" value="Band_7/SPFH_dom_sf"/>
</dbReference>
<accession>A0A3L6R761</accession>
<keyword evidence="5" id="KW-0812">Transmembrane</keyword>
<keyword evidence="3" id="KW-0449">Lipoprotein</keyword>
<dbReference type="Pfam" id="PF01145">
    <property type="entry name" value="Band_7"/>
    <property type="match status" value="1"/>
</dbReference>
<dbReference type="Gene3D" id="3.30.479.30">
    <property type="entry name" value="Band 7 domain"/>
    <property type="match status" value="1"/>
</dbReference>
<dbReference type="InterPro" id="IPR001107">
    <property type="entry name" value="Band_7"/>
</dbReference>
<dbReference type="Proteomes" id="UP000275267">
    <property type="component" value="Unassembled WGS sequence"/>
</dbReference>
<evidence type="ECO:0000256" key="5">
    <source>
        <dbReference type="SAM" id="Phobius"/>
    </source>
</evidence>
<evidence type="ECO:0000256" key="3">
    <source>
        <dbReference type="ARBA" id="ARBA00023288"/>
    </source>
</evidence>
<keyword evidence="8" id="KW-1185">Reference proteome</keyword>
<dbReference type="GO" id="GO:0005901">
    <property type="term" value="C:caveola"/>
    <property type="evidence" value="ECO:0007669"/>
    <property type="project" value="UniProtKB-SubCell"/>
</dbReference>
<dbReference type="SUPFAM" id="SSF117892">
    <property type="entry name" value="Band 7/SPFH domain"/>
    <property type="match status" value="1"/>
</dbReference>
<dbReference type="PANTHER" id="PTHR13806:SF23">
    <property type="entry name" value="FLOTILLIN-LIKE PROTEIN 2"/>
    <property type="match status" value="1"/>
</dbReference>
<keyword evidence="4" id="KW-1003">Cell membrane</keyword>
<proteinExistence type="inferred from homology"/>
<gene>
    <name evidence="7" type="ORF">C2845_PM08G05360</name>
</gene>
<comment type="caution">
    <text evidence="7">The sequence shown here is derived from an EMBL/GenBank/DDBJ whole genome shotgun (WGS) entry which is preliminary data.</text>
</comment>
<dbReference type="PANTHER" id="PTHR13806">
    <property type="entry name" value="FLOTILLIN-RELATED"/>
    <property type="match status" value="1"/>
</dbReference>
<evidence type="ECO:0000313" key="8">
    <source>
        <dbReference type="Proteomes" id="UP000275267"/>
    </source>
</evidence>
<feature type="domain" description="Band 7" evidence="6">
    <location>
        <begin position="40"/>
        <end position="197"/>
    </location>
</feature>
<evidence type="ECO:0000313" key="7">
    <source>
        <dbReference type="EMBL" id="RLM94227.1"/>
    </source>
</evidence>
<evidence type="ECO:0000256" key="2">
    <source>
        <dbReference type="ARBA" id="ARBA00023136"/>
    </source>
</evidence>
<name>A0A3L6R761_PANMI</name>